<evidence type="ECO:0000256" key="8">
    <source>
        <dbReference type="SAM" id="Phobius"/>
    </source>
</evidence>
<organism evidence="11 12">
    <name type="scientific">Lachancea fermentati</name>
    <name type="common">Zygosaccharomyces fermentati</name>
    <dbReference type="NCBI Taxonomy" id="4955"/>
    <lineage>
        <taxon>Eukaryota</taxon>
        <taxon>Fungi</taxon>
        <taxon>Dikarya</taxon>
        <taxon>Ascomycota</taxon>
        <taxon>Saccharomycotina</taxon>
        <taxon>Saccharomycetes</taxon>
        <taxon>Saccharomycetales</taxon>
        <taxon>Saccharomycetaceae</taxon>
        <taxon>Lachancea</taxon>
    </lineage>
</organism>
<dbReference type="InterPro" id="IPR002469">
    <property type="entry name" value="Peptidase_S9B_N"/>
</dbReference>
<keyword evidence="2" id="KW-0031">Aminopeptidase</keyword>
<evidence type="ECO:0000259" key="10">
    <source>
        <dbReference type="Pfam" id="PF00930"/>
    </source>
</evidence>
<dbReference type="EMBL" id="LT598486">
    <property type="protein sequence ID" value="SCW03400.1"/>
    <property type="molecule type" value="Genomic_DNA"/>
</dbReference>
<keyword evidence="3" id="KW-0645">Protease</keyword>
<dbReference type="InterPro" id="IPR050278">
    <property type="entry name" value="Serine_Prot_S9B/DPPIV"/>
</dbReference>
<proteinExistence type="inferred from homology"/>
<evidence type="ECO:0000256" key="1">
    <source>
        <dbReference type="ARBA" id="ARBA00006150"/>
    </source>
</evidence>
<accession>A0A1G4MHK2</accession>
<keyword evidence="5" id="KW-0720">Serine protease</keyword>
<feature type="compositionally biased region" description="Polar residues" evidence="7">
    <location>
        <begin position="12"/>
        <end position="22"/>
    </location>
</feature>
<dbReference type="GO" id="GO:0006508">
    <property type="term" value="P:proteolysis"/>
    <property type="evidence" value="ECO:0007669"/>
    <property type="project" value="UniProtKB-KW"/>
</dbReference>
<dbReference type="GO" id="GO:0005886">
    <property type="term" value="C:plasma membrane"/>
    <property type="evidence" value="ECO:0007669"/>
    <property type="project" value="TreeGrafter"/>
</dbReference>
<dbReference type="OrthoDB" id="16520at2759"/>
<gene>
    <name evidence="11" type="ORF">LAFE_0G09582G</name>
</gene>
<evidence type="ECO:0000256" key="5">
    <source>
        <dbReference type="ARBA" id="ARBA00022825"/>
    </source>
</evidence>
<dbReference type="OMA" id="NYDMHIF"/>
<dbReference type="Gene3D" id="2.140.10.30">
    <property type="entry name" value="Dipeptidylpeptidase IV, N-terminal domain"/>
    <property type="match status" value="1"/>
</dbReference>
<dbReference type="Pfam" id="PF00930">
    <property type="entry name" value="DPPIV_N"/>
    <property type="match status" value="1"/>
</dbReference>
<dbReference type="InterPro" id="IPR029058">
    <property type="entry name" value="AB_hydrolase_fold"/>
</dbReference>
<dbReference type="AlphaFoldDB" id="A0A1G4MHK2"/>
<evidence type="ECO:0000256" key="7">
    <source>
        <dbReference type="SAM" id="MobiDB-lite"/>
    </source>
</evidence>
<name>A0A1G4MHK2_LACFM</name>
<comment type="similarity">
    <text evidence="1">Belongs to the peptidase S9B family.</text>
</comment>
<dbReference type="Proteomes" id="UP000190831">
    <property type="component" value="Chromosome G"/>
</dbReference>
<keyword evidence="12" id="KW-1185">Reference proteome</keyword>
<dbReference type="STRING" id="4955.A0A1G4MHK2"/>
<dbReference type="Pfam" id="PF00326">
    <property type="entry name" value="Peptidase_S9"/>
    <property type="match status" value="1"/>
</dbReference>
<dbReference type="GO" id="GO:0004177">
    <property type="term" value="F:aminopeptidase activity"/>
    <property type="evidence" value="ECO:0007669"/>
    <property type="project" value="UniProtKB-KW"/>
</dbReference>
<evidence type="ECO:0000259" key="9">
    <source>
        <dbReference type="Pfam" id="PF00326"/>
    </source>
</evidence>
<dbReference type="SUPFAM" id="SSF82171">
    <property type="entry name" value="DPP6 N-terminal domain-like"/>
    <property type="match status" value="1"/>
</dbReference>
<evidence type="ECO:0000256" key="2">
    <source>
        <dbReference type="ARBA" id="ARBA00022438"/>
    </source>
</evidence>
<evidence type="ECO:0000313" key="11">
    <source>
        <dbReference type="EMBL" id="SCW03400.1"/>
    </source>
</evidence>
<dbReference type="PANTHER" id="PTHR11731:SF160">
    <property type="entry name" value="DIPEPTIDYL AMINOPEPTIDASE A"/>
    <property type="match status" value="1"/>
</dbReference>
<reference evidence="11 12" key="1">
    <citation type="submission" date="2016-03" db="EMBL/GenBank/DDBJ databases">
        <authorList>
            <person name="Devillers H."/>
        </authorList>
    </citation>
    <scope>NUCLEOTIDE SEQUENCE [LARGE SCALE GENOMIC DNA]</scope>
    <source>
        <strain evidence="11">CBS 6772</strain>
    </source>
</reference>
<keyword evidence="8" id="KW-0812">Transmembrane</keyword>
<dbReference type="FunFam" id="3.40.50.1820:FF:000003">
    <property type="entry name" value="Dipeptidyl peptidase 4"/>
    <property type="match status" value="1"/>
</dbReference>
<keyword evidence="8" id="KW-0472">Membrane</keyword>
<dbReference type="PANTHER" id="PTHR11731">
    <property type="entry name" value="PROTEASE FAMILY S9B,C DIPEPTIDYL-PEPTIDASE IV-RELATED"/>
    <property type="match status" value="1"/>
</dbReference>
<keyword evidence="4" id="KW-0378">Hydrolase</keyword>
<evidence type="ECO:0000313" key="12">
    <source>
        <dbReference type="Proteomes" id="UP000190831"/>
    </source>
</evidence>
<feature type="region of interest" description="Disordered" evidence="7">
    <location>
        <begin position="1"/>
        <end position="40"/>
    </location>
</feature>
<feature type="transmembrane region" description="Helical" evidence="8">
    <location>
        <begin position="71"/>
        <end position="91"/>
    </location>
</feature>
<sequence length="866" mass="99421">MEGSRKRRNPSIYLQKTNSSVQFMPPQSYPLEPMGEESSEGTIDIENQPRFEGSGTFSGGWKKRMTRKKHIILAVCILASWIGIYLAVTAFHSEKTISEPSSRHSPAPRRSFTIDNVLDGEFDYHDITFEFIKPADVFNSKDVDSGLYLGVDKSSSVHRFVAKKLADVNYYEELGETSFEYNGIDYTVSSFKPSYNLKRAIVATNLERERRHSSHAYYWLRDIKANTMRPITPYPDSDSLFQLSFVRFSPCYNFIYFVHENNLYIQYINEIYPPQQITFDGSSTIFNAKPDWVYEEDVLASDEAIWWAPDDSKFVFAKFNDTNVGKYEYPKYTDAGQYTKLESILYPKPGTPNPQIKIYMFDIHVGTLYEVGPSQKPTDDILYAAQWISPDIFMFKQADRSSKVMTVKTFDLKKSMLNTIKVVNATSYNGWIDKVRNVQIIPPKPSLGREEFGYVDILVDADGFPHLFYFPSALSGSCRQITNGAWEVTGKGVVGYDLDSDTVFFLANMVGTLSQHLYSVSLVNHNSGVETRQDPNKDDFYDFEMSFSCRFATKKYLGPNKPMTEAGPLTALLENNKSNEILQLTQNEELRAALEKYEFPITSYQKISLEDGLEINFIEIKPRKMDTKRKYPLLVQVYGGPGSQTVDTKFNVMFEESIVSSLDAIVLRIEPRGTAGRGWSFRSWVKGQIGYWEPRDVTEVTQKFIETNIDNIDPDRVAIWGWSYGGFVTLKSLEYDQGRTFKYGIAVAPVTDWRYYNSIYTERYMGLLDENEKGYNEISLIKDIDGFSKLQRLLIMHGTADDNVHLQNSLQLIDRLNLNNIRNYDMQLFPDSDHSISFHNAGRVIYGKLSEWIKDAFNGKYDFVDN</sequence>
<keyword evidence="6" id="KW-0325">Glycoprotein</keyword>
<dbReference type="InterPro" id="IPR001375">
    <property type="entry name" value="Peptidase_S9_cat"/>
</dbReference>
<dbReference type="SUPFAM" id="SSF53474">
    <property type="entry name" value="alpha/beta-Hydrolases"/>
    <property type="match status" value="1"/>
</dbReference>
<dbReference type="Gene3D" id="3.40.50.1820">
    <property type="entry name" value="alpha/beta hydrolase"/>
    <property type="match status" value="1"/>
</dbReference>
<keyword evidence="8" id="KW-1133">Transmembrane helix</keyword>
<feature type="domain" description="Dipeptidylpeptidase IV N-terminal" evidence="10">
    <location>
        <begin position="195"/>
        <end position="563"/>
    </location>
</feature>
<dbReference type="GO" id="GO:0008239">
    <property type="term" value="F:dipeptidyl-peptidase activity"/>
    <property type="evidence" value="ECO:0007669"/>
    <property type="project" value="TreeGrafter"/>
</dbReference>
<protein>
    <submittedName>
        <fullName evidence="11">LAFE_0G09582g1_1</fullName>
    </submittedName>
</protein>
<evidence type="ECO:0000256" key="4">
    <source>
        <dbReference type="ARBA" id="ARBA00022801"/>
    </source>
</evidence>
<evidence type="ECO:0000256" key="6">
    <source>
        <dbReference type="ARBA" id="ARBA00023180"/>
    </source>
</evidence>
<feature type="domain" description="Peptidase S9 prolyl oligopeptidase catalytic" evidence="9">
    <location>
        <begin position="652"/>
        <end position="859"/>
    </location>
</feature>
<evidence type="ECO:0000256" key="3">
    <source>
        <dbReference type="ARBA" id="ARBA00022670"/>
    </source>
</evidence>
<dbReference type="GO" id="GO:0008236">
    <property type="term" value="F:serine-type peptidase activity"/>
    <property type="evidence" value="ECO:0007669"/>
    <property type="project" value="UniProtKB-KW"/>
</dbReference>